<dbReference type="CDD" id="cd19092">
    <property type="entry name" value="AKR_BsYcsN_EcYdhF-like"/>
    <property type="match status" value="1"/>
</dbReference>
<protein>
    <submittedName>
        <fullName evidence="5">Oxidoreductase</fullName>
    </submittedName>
</protein>
<sequence length="300" mass="34753">MERIKITNDLSFSRIIHGWWRAEYWNKSLDERVEFIEKCIENGITTFDHADIYGGGIAEELFGEVLKTKPEIREKIEIVTKCGIKFIHPNMPKNDGHYYDTSYEHIMYTVEKSLKGLNTDYIDLLLIHRPDMYMNPEEINKAFTELKNSGKVKNFGVSNFLPEQFEMLKSYLEFPLVVNQLEISVACYDNFKNFSIDNAMKNRVKLMAWSPLAGGKLFTSNEEKYVRLRNTLNEIKNEIGANGIDEIAYAWLINHPANIMPICGSGNLERIQSAINSTNIKLTRKQWFKILDASRGFEVD</sequence>
<dbReference type="PRINTS" id="PR00069">
    <property type="entry name" value="ALDKETRDTASE"/>
</dbReference>
<dbReference type="EMBL" id="SOBG01000002">
    <property type="protein sequence ID" value="TDT71962.1"/>
    <property type="molecule type" value="Genomic_DNA"/>
</dbReference>
<dbReference type="GO" id="GO:0005829">
    <property type="term" value="C:cytosol"/>
    <property type="evidence" value="ECO:0007669"/>
    <property type="project" value="TreeGrafter"/>
</dbReference>
<dbReference type="Pfam" id="PF00248">
    <property type="entry name" value="Aldo_ket_red"/>
    <property type="match status" value="1"/>
</dbReference>
<dbReference type="InterPro" id="IPR023210">
    <property type="entry name" value="NADP_OxRdtase_dom"/>
</dbReference>
<dbReference type="RefSeq" id="WP_134112549.1">
    <property type="nucleotide sequence ID" value="NZ_SOBG01000002.1"/>
</dbReference>
<evidence type="ECO:0000256" key="2">
    <source>
        <dbReference type="ARBA" id="ARBA00023002"/>
    </source>
</evidence>
<dbReference type="AlphaFoldDB" id="A0AA46DZQ5"/>
<dbReference type="InterPro" id="IPR050523">
    <property type="entry name" value="AKR_Detox_Biosynth"/>
</dbReference>
<feature type="domain" description="NADP-dependent oxidoreductase" evidence="4">
    <location>
        <begin position="15"/>
        <end position="290"/>
    </location>
</feature>
<keyword evidence="2" id="KW-0560">Oxidoreductase</keyword>
<dbReference type="PANTHER" id="PTHR43364:SF1">
    <property type="entry name" value="OXIDOREDUCTASE YDHF"/>
    <property type="match status" value="1"/>
</dbReference>
<evidence type="ECO:0000256" key="3">
    <source>
        <dbReference type="ARBA" id="ARBA00038157"/>
    </source>
</evidence>
<dbReference type="InterPro" id="IPR036812">
    <property type="entry name" value="NAD(P)_OxRdtase_dom_sf"/>
</dbReference>
<evidence type="ECO:0000256" key="1">
    <source>
        <dbReference type="ARBA" id="ARBA00022857"/>
    </source>
</evidence>
<keyword evidence="6" id="KW-1185">Reference proteome</keyword>
<evidence type="ECO:0000313" key="5">
    <source>
        <dbReference type="EMBL" id="TDT71962.1"/>
    </source>
</evidence>
<dbReference type="GO" id="GO:0016491">
    <property type="term" value="F:oxidoreductase activity"/>
    <property type="evidence" value="ECO:0007669"/>
    <property type="project" value="UniProtKB-KW"/>
</dbReference>
<dbReference type="PANTHER" id="PTHR43364">
    <property type="entry name" value="NADH-SPECIFIC METHYLGLYOXAL REDUCTASE-RELATED"/>
    <property type="match status" value="1"/>
</dbReference>
<proteinExistence type="inferred from homology"/>
<organism evidence="5 6">
    <name type="scientific">Hypnocyclicus thermotrophus</name>
    <dbReference type="NCBI Taxonomy" id="1627895"/>
    <lineage>
        <taxon>Bacteria</taxon>
        <taxon>Fusobacteriati</taxon>
        <taxon>Fusobacteriota</taxon>
        <taxon>Fusobacteriia</taxon>
        <taxon>Fusobacteriales</taxon>
        <taxon>Fusobacteriaceae</taxon>
        <taxon>Hypnocyclicus</taxon>
    </lineage>
</organism>
<name>A0AA46DZQ5_9FUSO</name>
<dbReference type="Gene3D" id="3.20.20.100">
    <property type="entry name" value="NADP-dependent oxidoreductase domain"/>
    <property type="match status" value="1"/>
</dbReference>
<evidence type="ECO:0000313" key="6">
    <source>
        <dbReference type="Proteomes" id="UP000294678"/>
    </source>
</evidence>
<comment type="similarity">
    <text evidence="3">Belongs to the aldo/keto reductase family. Aldo/keto reductase 2 subfamily.</text>
</comment>
<dbReference type="Proteomes" id="UP000294678">
    <property type="component" value="Unassembled WGS sequence"/>
</dbReference>
<evidence type="ECO:0000259" key="4">
    <source>
        <dbReference type="Pfam" id="PF00248"/>
    </source>
</evidence>
<comment type="caution">
    <text evidence="5">The sequence shown here is derived from an EMBL/GenBank/DDBJ whole genome shotgun (WGS) entry which is preliminary data.</text>
</comment>
<dbReference type="InterPro" id="IPR020471">
    <property type="entry name" value="AKR"/>
</dbReference>
<reference evidence="5 6" key="1">
    <citation type="submission" date="2019-03" db="EMBL/GenBank/DDBJ databases">
        <title>Genomic Encyclopedia of Type Strains, Phase IV (KMG-IV): sequencing the most valuable type-strain genomes for metagenomic binning, comparative biology and taxonomic classification.</title>
        <authorList>
            <person name="Goeker M."/>
        </authorList>
    </citation>
    <scope>NUCLEOTIDE SEQUENCE [LARGE SCALE GENOMIC DNA]</scope>
    <source>
        <strain evidence="5 6">DSM 100055</strain>
    </source>
</reference>
<accession>A0AA46DZQ5</accession>
<dbReference type="SUPFAM" id="SSF51430">
    <property type="entry name" value="NAD(P)-linked oxidoreductase"/>
    <property type="match status" value="1"/>
</dbReference>
<gene>
    <name evidence="5" type="ORF">EV215_0655</name>
</gene>
<keyword evidence="1" id="KW-0521">NADP</keyword>
<dbReference type="FunFam" id="3.20.20.100:FF:000008">
    <property type="entry name" value="Aldo/keto reductase family oxidoreductase"/>
    <property type="match status" value="1"/>
</dbReference>